<dbReference type="EMBL" id="JAHHUM010000894">
    <property type="protein sequence ID" value="KAK5616315.1"/>
    <property type="molecule type" value="Genomic_DNA"/>
</dbReference>
<organism evidence="1 2">
    <name type="scientific">Crenichthys baileyi</name>
    <name type="common">White River springfish</name>
    <dbReference type="NCBI Taxonomy" id="28760"/>
    <lineage>
        <taxon>Eukaryota</taxon>
        <taxon>Metazoa</taxon>
        <taxon>Chordata</taxon>
        <taxon>Craniata</taxon>
        <taxon>Vertebrata</taxon>
        <taxon>Euteleostomi</taxon>
        <taxon>Actinopterygii</taxon>
        <taxon>Neopterygii</taxon>
        <taxon>Teleostei</taxon>
        <taxon>Neoteleostei</taxon>
        <taxon>Acanthomorphata</taxon>
        <taxon>Ovalentaria</taxon>
        <taxon>Atherinomorphae</taxon>
        <taxon>Cyprinodontiformes</taxon>
        <taxon>Goodeidae</taxon>
        <taxon>Crenichthys</taxon>
    </lineage>
</organism>
<reference evidence="1 2" key="1">
    <citation type="submission" date="2021-06" db="EMBL/GenBank/DDBJ databases">
        <authorList>
            <person name="Palmer J.M."/>
        </authorList>
    </citation>
    <scope>NUCLEOTIDE SEQUENCE [LARGE SCALE GENOMIC DNA]</scope>
    <source>
        <strain evidence="1 2">MEX-2019</strain>
        <tissue evidence="1">Muscle</tissue>
    </source>
</reference>
<keyword evidence="2" id="KW-1185">Reference proteome</keyword>
<gene>
    <name evidence="1" type="ORF">CRENBAI_014351</name>
</gene>
<dbReference type="AlphaFoldDB" id="A0AAV9S5B9"/>
<protein>
    <submittedName>
        <fullName evidence="1">Uncharacterized protein</fullName>
    </submittedName>
</protein>
<name>A0AAV9S5B9_9TELE</name>
<comment type="caution">
    <text evidence="1">The sequence shown here is derived from an EMBL/GenBank/DDBJ whole genome shotgun (WGS) entry which is preliminary data.</text>
</comment>
<accession>A0AAV9S5B9</accession>
<sequence>MEEPWSPVAAVQEPWRLAKKAHEKPTENIARRLAETGTTVEWALELKDSVERALGFGGGTVEVSAKPSGEGVEVSWPRNAWAVSQRLERDASCSGIPGAEMVVCSKETESSCSTVGCLQPRAPERGSLFHLVLRLEHIFLRLHQKYSNRVITFTPLPGPSSSCILLSCFEFGRDQSGNRTMAWFLPEALFTLLSFDLVPEYL</sequence>
<dbReference type="Proteomes" id="UP001311232">
    <property type="component" value="Unassembled WGS sequence"/>
</dbReference>
<proteinExistence type="predicted"/>
<evidence type="ECO:0000313" key="2">
    <source>
        <dbReference type="Proteomes" id="UP001311232"/>
    </source>
</evidence>
<evidence type="ECO:0000313" key="1">
    <source>
        <dbReference type="EMBL" id="KAK5616315.1"/>
    </source>
</evidence>